<protein>
    <submittedName>
        <fullName evidence="2">Uncharacterized protein</fullName>
    </submittedName>
</protein>
<gene>
    <name evidence="2" type="ORF">NCTC12742_00121</name>
</gene>
<dbReference type="RefSeq" id="WP_004284615.1">
    <property type="nucleotide sequence ID" value="NZ_CAUJRG010000003.1"/>
</dbReference>
<evidence type="ECO:0000313" key="2">
    <source>
        <dbReference type="EMBL" id="VEJ49282.1"/>
    </source>
</evidence>
<dbReference type="Proteomes" id="UP000272771">
    <property type="component" value="Chromosome"/>
</dbReference>
<accession>A0A3S5A6Z7</accession>
<reference evidence="2 3" key="1">
    <citation type="submission" date="2018-12" db="EMBL/GenBank/DDBJ databases">
        <authorList>
            <consortium name="Pathogen Informatics"/>
        </authorList>
    </citation>
    <scope>NUCLEOTIDE SEQUENCE [LARGE SCALE GENOMIC DNA]</scope>
    <source>
        <strain evidence="2 3">NCTC12742</strain>
    </source>
</reference>
<dbReference type="AlphaFoldDB" id="A0A3S5A6Z7"/>
<keyword evidence="3" id="KW-1185">Reference proteome</keyword>
<organism evidence="2 3">
    <name type="scientific">Neisseria weaveri</name>
    <dbReference type="NCBI Taxonomy" id="28091"/>
    <lineage>
        <taxon>Bacteria</taxon>
        <taxon>Pseudomonadati</taxon>
        <taxon>Pseudomonadota</taxon>
        <taxon>Betaproteobacteria</taxon>
        <taxon>Neisseriales</taxon>
        <taxon>Neisseriaceae</taxon>
        <taxon>Neisseria</taxon>
    </lineage>
</organism>
<name>A0A3S5A6Z7_9NEIS</name>
<proteinExistence type="predicted"/>
<dbReference type="EMBL" id="LR134533">
    <property type="protein sequence ID" value="VEJ49282.1"/>
    <property type="molecule type" value="Genomic_DNA"/>
</dbReference>
<feature type="region of interest" description="Disordered" evidence="1">
    <location>
        <begin position="1"/>
        <end position="20"/>
    </location>
</feature>
<evidence type="ECO:0000256" key="1">
    <source>
        <dbReference type="SAM" id="MobiDB-lite"/>
    </source>
</evidence>
<sequence length="126" mass="13967">MANPKKDTPVASVTQPDPQDLSVEAALKQELDKAQAELSDLQEQLAAAESAKAAAERELEALRKQADKPAKSGNPNKRLVRTASGREFWRAGEKFDGEWREIDRTVIGDEAWQRIIDEPALQTKEA</sequence>
<evidence type="ECO:0000313" key="3">
    <source>
        <dbReference type="Proteomes" id="UP000272771"/>
    </source>
</evidence>
<feature type="compositionally biased region" description="Basic and acidic residues" evidence="1">
    <location>
        <begin position="54"/>
        <end position="70"/>
    </location>
</feature>
<feature type="region of interest" description="Disordered" evidence="1">
    <location>
        <begin position="49"/>
        <end position="78"/>
    </location>
</feature>